<dbReference type="SUPFAM" id="SSF46785">
    <property type="entry name" value="Winged helix' DNA-binding domain"/>
    <property type="match status" value="1"/>
</dbReference>
<protein>
    <submittedName>
        <fullName evidence="5">Helix-turn-helix domain-containing protein</fullName>
    </submittedName>
</protein>
<dbReference type="PANTHER" id="PTHR33204">
    <property type="entry name" value="TRANSCRIPTIONAL REGULATOR, MARR FAMILY"/>
    <property type="match status" value="1"/>
</dbReference>
<evidence type="ECO:0000256" key="1">
    <source>
        <dbReference type="ARBA" id="ARBA00023015"/>
    </source>
</evidence>
<evidence type="ECO:0000256" key="3">
    <source>
        <dbReference type="ARBA" id="ARBA00023163"/>
    </source>
</evidence>
<evidence type="ECO:0000313" key="5">
    <source>
        <dbReference type="EMBL" id="MDT0545922.1"/>
    </source>
</evidence>
<dbReference type="InterPro" id="IPR036388">
    <property type="entry name" value="WH-like_DNA-bd_sf"/>
</dbReference>
<accession>A0ABU2XJA1</accession>
<name>A0ABU2XJA1_9ACTN</name>
<dbReference type="InterPro" id="IPR036390">
    <property type="entry name" value="WH_DNA-bd_sf"/>
</dbReference>
<evidence type="ECO:0000259" key="4">
    <source>
        <dbReference type="PROSITE" id="PS51118"/>
    </source>
</evidence>
<keyword evidence="6" id="KW-1185">Reference proteome</keyword>
<dbReference type="InterPro" id="IPR002577">
    <property type="entry name" value="HTH_HxlR"/>
</dbReference>
<sequence>MEQPTCPRAAARENTRAVSDAYTADCHARLAFEVLANRWDSVVVYTLGAGGPMRPRALIASIGGISAKVLNDALRRLEYNGLVERRTYAEAPPRVDYALTEAGTALLVPMRAMGAWAKRHTDDVLAAQERFENPGARAGNRRYRHQA</sequence>
<dbReference type="EMBL" id="JAVRFD010000012">
    <property type="protein sequence ID" value="MDT0545922.1"/>
    <property type="molecule type" value="Genomic_DNA"/>
</dbReference>
<dbReference type="Proteomes" id="UP001180754">
    <property type="component" value="Unassembled WGS sequence"/>
</dbReference>
<evidence type="ECO:0000256" key="2">
    <source>
        <dbReference type="ARBA" id="ARBA00023125"/>
    </source>
</evidence>
<dbReference type="RefSeq" id="WP_311726407.1">
    <property type="nucleotide sequence ID" value="NZ_JAVRFD010000012.1"/>
</dbReference>
<gene>
    <name evidence="5" type="ORF">RND15_24875</name>
</gene>
<reference evidence="5" key="1">
    <citation type="submission" date="2024-05" db="EMBL/GenBank/DDBJ databases">
        <title>30 novel species of actinomycetes from the DSMZ collection.</title>
        <authorList>
            <person name="Nouioui I."/>
        </authorList>
    </citation>
    <scope>NUCLEOTIDE SEQUENCE</scope>
    <source>
        <strain evidence="5">DSM 41529</strain>
    </source>
</reference>
<dbReference type="Pfam" id="PF01638">
    <property type="entry name" value="HxlR"/>
    <property type="match status" value="1"/>
</dbReference>
<feature type="domain" description="HTH hxlR-type" evidence="4">
    <location>
        <begin position="26"/>
        <end position="125"/>
    </location>
</feature>
<dbReference type="PROSITE" id="PS51118">
    <property type="entry name" value="HTH_HXLR"/>
    <property type="match status" value="1"/>
</dbReference>
<proteinExistence type="predicted"/>
<keyword evidence="1" id="KW-0805">Transcription regulation</keyword>
<keyword evidence="3" id="KW-0804">Transcription</keyword>
<comment type="caution">
    <text evidence="5">The sequence shown here is derived from an EMBL/GenBank/DDBJ whole genome shotgun (WGS) entry which is preliminary data.</text>
</comment>
<keyword evidence="2" id="KW-0238">DNA-binding</keyword>
<organism evidence="5 6">
    <name type="scientific">Streptomyces lonegramiae</name>
    <dbReference type="NCBI Taxonomy" id="3075524"/>
    <lineage>
        <taxon>Bacteria</taxon>
        <taxon>Bacillati</taxon>
        <taxon>Actinomycetota</taxon>
        <taxon>Actinomycetes</taxon>
        <taxon>Kitasatosporales</taxon>
        <taxon>Streptomycetaceae</taxon>
        <taxon>Streptomyces</taxon>
    </lineage>
</organism>
<dbReference type="Gene3D" id="1.10.10.10">
    <property type="entry name" value="Winged helix-like DNA-binding domain superfamily/Winged helix DNA-binding domain"/>
    <property type="match status" value="1"/>
</dbReference>
<evidence type="ECO:0000313" key="6">
    <source>
        <dbReference type="Proteomes" id="UP001180754"/>
    </source>
</evidence>
<dbReference type="PANTHER" id="PTHR33204:SF18">
    <property type="entry name" value="TRANSCRIPTIONAL REGULATORY PROTEIN"/>
    <property type="match status" value="1"/>
</dbReference>